<keyword evidence="15" id="KW-1185">Reference proteome</keyword>
<dbReference type="UniPathway" id="UPA00077">
    <property type="reaction ID" value="UER00155"/>
</dbReference>
<evidence type="ECO:0000259" key="13">
    <source>
        <dbReference type="Pfam" id="PF01288"/>
    </source>
</evidence>
<evidence type="ECO:0000256" key="7">
    <source>
        <dbReference type="ARBA" id="ARBA00022777"/>
    </source>
</evidence>
<evidence type="ECO:0000256" key="2">
    <source>
        <dbReference type="ARBA" id="ARBA00005810"/>
    </source>
</evidence>
<dbReference type="PANTHER" id="PTHR43071">
    <property type="entry name" value="2-AMINO-4-HYDROXY-6-HYDROXYMETHYLDIHYDROPTERIDINE PYROPHOSPHOKINASE"/>
    <property type="match status" value="1"/>
</dbReference>
<evidence type="ECO:0000256" key="1">
    <source>
        <dbReference type="ARBA" id="ARBA00005051"/>
    </source>
</evidence>
<dbReference type="InterPro" id="IPR000550">
    <property type="entry name" value="Hppk"/>
</dbReference>
<dbReference type="AlphaFoldDB" id="A0A0X3AQ22"/>
<dbReference type="Proteomes" id="UP000182761">
    <property type="component" value="Unassembled WGS sequence"/>
</dbReference>
<keyword evidence="6" id="KW-0547">Nucleotide-binding</keyword>
<dbReference type="PANTHER" id="PTHR43071:SF1">
    <property type="entry name" value="2-AMINO-4-HYDROXY-6-HYDROXYMETHYLDIHYDROPTERIDINE PYROPHOSPHOKINASE"/>
    <property type="match status" value="1"/>
</dbReference>
<evidence type="ECO:0000256" key="10">
    <source>
        <dbReference type="ARBA" id="ARBA00029409"/>
    </source>
</evidence>
<evidence type="ECO:0000313" key="15">
    <source>
        <dbReference type="Proteomes" id="UP000182761"/>
    </source>
</evidence>
<dbReference type="RefSeq" id="WP_055425345.1">
    <property type="nucleotide sequence ID" value="NZ_FCOR01000005.1"/>
</dbReference>
<dbReference type="GO" id="GO:0016301">
    <property type="term" value="F:kinase activity"/>
    <property type="evidence" value="ECO:0007669"/>
    <property type="project" value="UniProtKB-KW"/>
</dbReference>
<evidence type="ECO:0000256" key="6">
    <source>
        <dbReference type="ARBA" id="ARBA00022741"/>
    </source>
</evidence>
<dbReference type="OrthoDB" id="9808041at2"/>
<evidence type="ECO:0000256" key="9">
    <source>
        <dbReference type="ARBA" id="ARBA00022909"/>
    </source>
</evidence>
<dbReference type="InterPro" id="IPR035907">
    <property type="entry name" value="Hppk_sf"/>
</dbReference>
<evidence type="ECO:0000256" key="12">
    <source>
        <dbReference type="ARBA" id="ARBA00033413"/>
    </source>
</evidence>
<evidence type="ECO:0000313" key="14">
    <source>
        <dbReference type="EMBL" id="CVK16135.1"/>
    </source>
</evidence>
<keyword evidence="8" id="KW-0067">ATP-binding</keyword>
<evidence type="ECO:0000256" key="11">
    <source>
        <dbReference type="ARBA" id="ARBA00029766"/>
    </source>
</evidence>
<comment type="pathway">
    <text evidence="1">Cofactor biosynthesis; tetrahydrofolate biosynthesis; 2-amino-4-hydroxy-6-hydroxymethyl-7,8-dihydropteridine diphosphate from 7,8-dihydroneopterin triphosphate: step 4/4.</text>
</comment>
<comment type="similarity">
    <text evidence="2">Belongs to the HPPK family.</text>
</comment>
<evidence type="ECO:0000256" key="3">
    <source>
        <dbReference type="ARBA" id="ARBA00013253"/>
    </source>
</evidence>
<organism evidence="14 15">
    <name type="scientific">Apibacter mensalis</name>
    <dbReference type="NCBI Taxonomy" id="1586267"/>
    <lineage>
        <taxon>Bacteria</taxon>
        <taxon>Pseudomonadati</taxon>
        <taxon>Bacteroidota</taxon>
        <taxon>Flavobacteriia</taxon>
        <taxon>Flavobacteriales</taxon>
        <taxon>Weeksellaceae</taxon>
        <taxon>Apibacter</taxon>
    </lineage>
</organism>
<accession>A0A0X3AQ22</accession>
<reference evidence="14 15" key="1">
    <citation type="submission" date="2016-01" db="EMBL/GenBank/DDBJ databases">
        <authorList>
            <person name="McClelland M."/>
            <person name="Jain A."/>
            <person name="Saraogi P."/>
            <person name="Mendelson R."/>
            <person name="Westerman R."/>
            <person name="SanMiguel P."/>
            <person name="Csonka L."/>
        </authorList>
    </citation>
    <scope>NUCLEOTIDE SEQUENCE [LARGE SCALE GENOMIC DNA]</scope>
    <source>
        <strain evidence="14 15">R-53146</strain>
    </source>
</reference>
<sequence length="136" mass="15340">MNKVILLLGSNLGDKKNNISQAIGFIDSKIGRIIKRSNLIESEPEGYISSNNYLNMGIVICTDLSPTQLLKSIKDIEKSLGRLNDTFVSGKYEDRTIDIDIVSFNSILFYSESLKIPHISHLTKRSFSKKILYELV</sequence>
<dbReference type="Pfam" id="PF01288">
    <property type="entry name" value="HPPK"/>
    <property type="match status" value="1"/>
</dbReference>
<dbReference type="GO" id="GO:0003848">
    <property type="term" value="F:2-amino-4-hydroxy-6-hydroxymethyldihydropteridine diphosphokinase activity"/>
    <property type="evidence" value="ECO:0007669"/>
    <property type="project" value="UniProtKB-EC"/>
</dbReference>
<dbReference type="GO" id="GO:0046654">
    <property type="term" value="P:tetrahydrofolate biosynthetic process"/>
    <property type="evidence" value="ECO:0007669"/>
    <property type="project" value="UniProtKB-UniPathway"/>
</dbReference>
<dbReference type="EMBL" id="FCOR01000005">
    <property type="protein sequence ID" value="CVK16135.1"/>
    <property type="molecule type" value="Genomic_DNA"/>
</dbReference>
<dbReference type="Gene3D" id="3.30.70.560">
    <property type="entry name" value="7,8-Dihydro-6-hydroxymethylpterin-pyrophosphokinase HPPK"/>
    <property type="match status" value="1"/>
</dbReference>
<dbReference type="NCBIfam" id="TIGR01498">
    <property type="entry name" value="folK"/>
    <property type="match status" value="1"/>
</dbReference>
<evidence type="ECO:0000256" key="5">
    <source>
        <dbReference type="ARBA" id="ARBA00022679"/>
    </source>
</evidence>
<dbReference type="EC" id="2.7.6.3" evidence="3"/>
<keyword evidence="7 14" id="KW-0418">Kinase</keyword>
<evidence type="ECO:0000256" key="4">
    <source>
        <dbReference type="ARBA" id="ARBA00016218"/>
    </source>
</evidence>
<dbReference type="CDD" id="cd00483">
    <property type="entry name" value="HPPK"/>
    <property type="match status" value="1"/>
</dbReference>
<dbReference type="GO" id="GO:0005524">
    <property type="term" value="F:ATP binding"/>
    <property type="evidence" value="ECO:0007669"/>
    <property type="project" value="UniProtKB-KW"/>
</dbReference>
<gene>
    <name evidence="14" type="ORF">Ga0061079_10594</name>
</gene>
<protein>
    <recommendedName>
        <fullName evidence="4">2-amino-4-hydroxy-6-hydroxymethyldihydropteridine pyrophosphokinase</fullName>
        <ecNumber evidence="3">2.7.6.3</ecNumber>
    </recommendedName>
    <alternativeName>
        <fullName evidence="11">6-hydroxymethyl-7,8-dihydropterin pyrophosphokinase</fullName>
    </alternativeName>
    <alternativeName>
        <fullName evidence="12">7,8-dihydro-6-hydroxymethylpterin-pyrophosphokinase</fullName>
    </alternativeName>
</protein>
<keyword evidence="5" id="KW-0808">Transferase</keyword>
<dbReference type="GO" id="GO:0046656">
    <property type="term" value="P:folic acid biosynthetic process"/>
    <property type="evidence" value="ECO:0007669"/>
    <property type="project" value="UniProtKB-KW"/>
</dbReference>
<proteinExistence type="inferred from homology"/>
<evidence type="ECO:0000256" key="8">
    <source>
        <dbReference type="ARBA" id="ARBA00022840"/>
    </source>
</evidence>
<dbReference type="STRING" id="1586267.GCA_001418685_00979"/>
<name>A0A0X3AQ22_9FLAO</name>
<dbReference type="SUPFAM" id="SSF55083">
    <property type="entry name" value="6-hydroxymethyl-7,8-dihydropterin pyrophosphokinase, HPPK"/>
    <property type="match status" value="1"/>
</dbReference>
<feature type="domain" description="7,8-dihydro-6-hydroxymethylpterin-pyrophosphokinase" evidence="13">
    <location>
        <begin position="6"/>
        <end position="135"/>
    </location>
</feature>
<keyword evidence="9" id="KW-0289">Folate biosynthesis</keyword>
<comment type="function">
    <text evidence="10">Catalyzes the transfer of pyrophosphate from adenosine triphosphate (ATP) to 6-hydroxymethyl-7,8-dihydropterin, an enzymatic step in folate biosynthesis pathway.</text>
</comment>